<sequence length="597" mass="66581">MASIHSIPIEVLDLIYRKLDVKDSVRLGRCCKSLYASLIPEIYKSVKDDVRVMLWAAHWGELGTLKKLEGANFEKTWNKELVHDHTGLTNISSHYSQSSEPTVQNSVQQVARVTRPRIFPEKVYAEITCTTLHVAASKGHLEVINFLLDKHIDINALGEDSNWANSQIDIVHSSLLPHNLSEYNKTGKWTPLHFAICNRHLEPAKQLMSQGSSIRVGKRSITSDRRRYPTALHSAAAAGCRLVLSAVVGHFLPEIGDIDLVDDKGYTALIWAFKYRNWDAFEFLLGYGANMARAVDMGTSMIQISCKSLDVDAVLFLLRVGKGEALPIRHITLALHNLIRSFCAVWHPGGGDLIPEREAKVESIIRILLTRGAQIQPPMDPFTSFQLPLVAMARCCRSGIIRILLNHGANINAHQIDGLTALHAACSAIAQEPMSRVLATVKFLLQRGASLQNTSPGPTVFDHLFQALYWCYSNQRDPGGGVAYLLHILLDYGLKRGTVRPSCLDQFLDYFRINRFDCCRILARHGAIVPKPTLEFMIMHAIQDGDAGVLRFVFSLDGADGSLVTDAVMNAVMEQASSWRRNEMIAFLRGIDTRRAR</sequence>
<dbReference type="RefSeq" id="XP_007835083.1">
    <property type="nucleotide sequence ID" value="XM_007836892.1"/>
</dbReference>
<keyword evidence="6" id="KW-1185">Reference proteome</keyword>
<gene>
    <name evidence="5" type="ORF">PFICI_08311</name>
</gene>
<dbReference type="KEGG" id="pfy:PFICI_08311"/>
<name>W3X5Y3_PESFW</name>
<dbReference type="HOGENOM" id="CLU_457162_0_0_1"/>
<dbReference type="GeneID" id="19273324"/>
<feature type="repeat" description="ANK" evidence="3">
    <location>
        <begin position="417"/>
        <end position="456"/>
    </location>
</feature>
<evidence type="ECO:0000313" key="6">
    <source>
        <dbReference type="Proteomes" id="UP000030651"/>
    </source>
</evidence>
<dbReference type="PRINTS" id="PR01415">
    <property type="entry name" value="ANKYRIN"/>
</dbReference>
<feature type="repeat" description="ANK" evidence="3">
    <location>
        <begin position="187"/>
        <end position="219"/>
    </location>
</feature>
<evidence type="ECO:0000259" key="4">
    <source>
        <dbReference type="PROSITE" id="PS50181"/>
    </source>
</evidence>
<dbReference type="PANTHER" id="PTHR24198">
    <property type="entry name" value="ANKYRIN REPEAT AND PROTEIN KINASE DOMAIN-CONTAINING PROTEIN"/>
    <property type="match status" value="1"/>
</dbReference>
<keyword evidence="1" id="KW-0677">Repeat</keyword>
<dbReference type="InterPro" id="IPR001810">
    <property type="entry name" value="F-box_dom"/>
</dbReference>
<evidence type="ECO:0000256" key="1">
    <source>
        <dbReference type="ARBA" id="ARBA00022737"/>
    </source>
</evidence>
<dbReference type="InParanoid" id="W3X5Y3"/>
<dbReference type="Proteomes" id="UP000030651">
    <property type="component" value="Unassembled WGS sequence"/>
</dbReference>
<dbReference type="PROSITE" id="PS50088">
    <property type="entry name" value="ANK_REPEAT"/>
    <property type="match status" value="3"/>
</dbReference>
<dbReference type="eggNOG" id="KOG0504">
    <property type="taxonomic scope" value="Eukaryota"/>
</dbReference>
<reference evidence="6" key="1">
    <citation type="journal article" date="2015" name="BMC Genomics">
        <title>Genomic and transcriptomic analysis of the endophytic fungus Pestalotiopsis fici reveals its lifestyle and high potential for synthesis of natural products.</title>
        <authorList>
            <person name="Wang X."/>
            <person name="Zhang X."/>
            <person name="Liu L."/>
            <person name="Xiang M."/>
            <person name="Wang W."/>
            <person name="Sun X."/>
            <person name="Che Y."/>
            <person name="Guo L."/>
            <person name="Liu G."/>
            <person name="Guo L."/>
            <person name="Wang C."/>
            <person name="Yin W.B."/>
            <person name="Stadler M."/>
            <person name="Zhang X."/>
            <person name="Liu X."/>
        </authorList>
    </citation>
    <scope>NUCLEOTIDE SEQUENCE [LARGE SCALE GENOMIC DNA]</scope>
    <source>
        <strain evidence="6">W106-1 / CGMCC3.15140</strain>
    </source>
</reference>
<evidence type="ECO:0000313" key="5">
    <source>
        <dbReference type="EMBL" id="ETS80782.1"/>
    </source>
</evidence>
<dbReference type="PROSITE" id="PS50297">
    <property type="entry name" value="ANK_REP_REGION"/>
    <property type="match status" value="1"/>
</dbReference>
<dbReference type="Pfam" id="PF13637">
    <property type="entry name" value="Ank_4"/>
    <property type="match status" value="1"/>
</dbReference>
<dbReference type="CDD" id="cd09917">
    <property type="entry name" value="F-box_SF"/>
    <property type="match status" value="1"/>
</dbReference>
<dbReference type="PANTHER" id="PTHR24198:SF165">
    <property type="entry name" value="ANKYRIN REPEAT-CONTAINING PROTEIN-RELATED"/>
    <property type="match status" value="1"/>
</dbReference>
<dbReference type="Pfam" id="PF00023">
    <property type="entry name" value="Ank"/>
    <property type="match status" value="1"/>
</dbReference>
<dbReference type="InterPro" id="IPR002110">
    <property type="entry name" value="Ankyrin_rpt"/>
</dbReference>
<evidence type="ECO:0000256" key="3">
    <source>
        <dbReference type="PROSITE-ProRule" id="PRU00023"/>
    </source>
</evidence>
<organism evidence="5 6">
    <name type="scientific">Pestalotiopsis fici (strain W106-1 / CGMCC3.15140)</name>
    <dbReference type="NCBI Taxonomy" id="1229662"/>
    <lineage>
        <taxon>Eukaryota</taxon>
        <taxon>Fungi</taxon>
        <taxon>Dikarya</taxon>
        <taxon>Ascomycota</taxon>
        <taxon>Pezizomycotina</taxon>
        <taxon>Sordariomycetes</taxon>
        <taxon>Xylariomycetidae</taxon>
        <taxon>Amphisphaeriales</taxon>
        <taxon>Sporocadaceae</taxon>
        <taxon>Pestalotiopsis</taxon>
    </lineage>
</organism>
<keyword evidence="2 3" id="KW-0040">ANK repeat</keyword>
<dbReference type="OrthoDB" id="341259at2759"/>
<feature type="domain" description="F-box" evidence="4">
    <location>
        <begin position="1"/>
        <end position="46"/>
    </location>
</feature>
<dbReference type="InterPro" id="IPR036770">
    <property type="entry name" value="Ankyrin_rpt-contain_sf"/>
</dbReference>
<dbReference type="Gene3D" id="1.25.40.20">
    <property type="entry name" value="Ankyrin repeat-containing domain"/>
    <property type="match status" value="2"/>
</dbReference>
<accession>W3X5Y3</accession>
<proteinExistence type="predicted"/>
<dbReference type="PROSITE" id="PS50181">
    <property type="entry name" value="FBOX"/>
    <property type="match status" value="1"/>
</dbReference>
<dbReference type="EMBL" id="KI912113">
    <property type="protein sequence ID" value="ETS80782.1"/>
    <property type="molecule type" value="Genomic_DNA"/>
</dbReference>
<dbReference type="SMART" id="SM00248">
    <property type="entry name" value="ANK"/>
    <property type="match status" value="7"/>
</dbReference>
<dbReference type="SUPFAM" id="SSF48403">
    <property type="entry name" value="Ankyrin repeat"/>
    <property type="match status" value="1"/>
</dbReference>
<feature type="repeat" description="ANK" evidence="3">
    <location>
        <begin position="130"/>
        <end position="159"/>
    </location>
</feature>
<dbReference type="AlphaFoldDB" id="W3X5Y3"/>
<protein>
    <recommendedName>
        <fullName evidence="4">F-box domain-containing protein</fullName>
    </recommendedName>
</protein>
<evidence type="ECO:0000256" key="2">
    <source>
        <dbReference type="ARBA" id="ARBA00023043"/>
    </source>
</evidence>